<comment type="caution">
    <text evidence="1">The sequence shown here is derived from an EMBL/GenBank/DDBJ whole genome shotgun (WGS) entry which is preliminary data.</text>
</comment>
<evidence type="ECO:0000313" key="1">
    <source>
        <dbReference type="EMBL" id="RED99895.1"/>
    </source>
</evidence>
<dbReference type="OrthoDB" id="980363at2"/>
<organism evidence="1 2">
    <name type="scientific">Marinoscillum furvescens DSM 4134</name>
    <dbReference type="NCBI Taxonomy" id="1122208"/>
    <lineage>
        <taxon>Bacteria</taxon>
        <taxon>Pseudomonadati</taxon>
        <taxon>Bacteroidota</taxon>
        <taxon>Cytophagia</taxon>
        <taxon>Cytophagales</taxon>
        <taxon>Reichenbachiellaceae</taxon>
        <taxon>Marinoscillum</taxon>
    </lineage>
</organism>
<dbReference type="RefSeq" id="WP_115867911.1">
    <property type="nucleotide sequence ID" value="NZ_QREG01000007.1"/>
</dbReference>
<dbReference type="InterPro" id="IPR024508">
    <property type="entry name" value="DUF3226"/>
</dbReference>
<dbReference type="Pfam" id="PF11536">
    <property type="entry name" value="DUF3226"/>
    <property type="match status" value="1"/>
</dbReference>
<protein>
    <recommendedName>
        <fullName evidence="3">RloB-like protein</fullName>
    </recommendedName>
</protein>
<dbReference type="AlphaFoldDB" id="A0A3D9L537"/>
<accession>A0A3D9L537</accession>
<dbReference type="EMBL" id="QREG01000007">
    <property type="protein sequence ID" value="RED99895.1"/>
    <property type="molecule type" value="Genomic_DNA"/>
</dbReference>
<name>A0A3D9L537_MARFU</name>
<gene>
    <name evidence="1" type="ORF">C7460_107179</name>
</gene>
<evidence type="ECO:0008006" key="3">
    <source>
        <dbReference type="Google" id="ProtNLM"/>
    </source>
</evidence>
<reference evidence="1 2" key="1">
    <citation type="submission" date="2018-07" db="EMBL/GenBank/DDBJ databases">
        <title>Genomic Encyclopedia of Type Strains, Phase IV (KMG-IV): sequencing the most valuable type-strain genomes for metagenomic binning, comparative biology and taxonomic classification.</title>
        <authorList>
            <person name="Goeker M."/>
        </authorList>
    </citation>
    <scope>NUCLEOTIDE SEQUENCE [LARGE SCALE GENOMIC DNA]</scope>
    <source>
        <strain evidence="1 2">DSM 4134</strain>
    </source>
</reference>
<keyword evidence="2" id="KW-1185">Reference proteome</keyword>
<evidence type="ECO:0000313" key="2">
    <source>
        <dbReference type="Proteomes" id="UP000256779"/>
    </source>
</evidence>
<dbReference type="Proteomes" id="UP000256779">
    <property type="component" value="Unassembled WGS sequence"/>
</dbReference>
<proteinExistence type="predicted"/>
<sequence>MTELFIVVEGKEDSNFIRQLIEHRIEDPKSYEFIFTNTNAQSLSGDLITSINIETVSLEKPTVFVMDADDSKSKGVSHLLNAFSNIREDCIFLLPNHSDDGNLETLLRGVIPENYDALLSKCIDAFANCVNGLNLKEYAVGEKDKFFIYHAGLTRSNSSGARRLYDLPYYDMNSPVLNPLVEFLKNHLT</sequence>